<evidence type="ECO:0000256" key="6">
    <source>
        <dbReference type="ARBA" id="ARBA00022840"/>
    </source>
</evidence>
<reference evidence="11 12" key="1">
    <citation type="journal article" date="2019" name="Int. J. Syst. Evol. Microbiol.">
        <title>Faecalibacillus intestinalis gen. nov., sp. nov. and Faecalibacillus faecis sp. nov., isolated from human faeces.</title>
        <authorList>
            <person name="Seo B."/>
            <person name="Jeon K."/>
            <person name="Baek I."/>
            <person name="Lee Y.M."/>
            <person name="Baek K."/>
            <person name="Ko G."/>
        </authorList>
    </citation>
    <scope>NUCLEOTIDE SEQUENCE [LARGE SCALE GENOMIC DNA]</scope>
    <source>
        <strain evidence="11 12">SNUG30099</strain>
    </source>
</reference>
<evidence type="ECO:0000256" key="3">
    <source>
        <dbReference type="ARBA" id="ARBA00022475"/>
    </source>
</evidence>
<dbReference type="PROSITE" id="PS50893">
    <property type="entry name" value="ABC_TRANSPORTER_2"/>
    <property type="match status" value="1"/>
</dbReference>
<comment type="subcellular location">
    <subcellularLocation>
        <location evidence="1">Cell membrane</location>
        <topology evidence="1">Peripheral membrane protein</topology>
    </subcellularLocation>
</comment>
<dbReference type="SUPFAM" id="SSF52540">
    <property type="entry name" value="P-loop containing nucleoside triphosphate hydrolases"/>
    <property type="match status" value="1"/>
</dbReference>
<keyword evidence="3" id="KW-1003">Cell membrane</keyword>
<gene>
    <name evidence="11" type="ORF">C7U54_03025</name>
</gene>
<evidence type="ECO:0000256" key="1">
    <source>
        <dbReference type="ARBA" id="ARBA00004202"/>
    </source>
</evidence>
<dbReference type="GO" id="GO:0005524">
    <property type="term" value="F:ATP binding"/>
    <property type="evidence" value="ECO:0007669"/>
    <property type="project" value="UniProtKB-KW"/>
</dbReference>
<proteinExistence type="predicted"/>
<dbReference type="FunFam" id="3.40.50.300:FF:000134">
    <property type="entry name" value="Iron-enterobactin ABC transporter ATP-binding protein"/>
    <property type="match status" value="1"/>
</dbReference>
<dbReference type="GO" id="GO:0006826">
    <property type="term" value="P:iron ion transport"/>
    <property type="evidence" value="ECO:0007669"/>
    <property type="project" value="UniProtKB-KW"/>
</dbReference>
<keyword evidence="4" id="KW-0410">Iron transport</keyword>
<evidence type="ECO:0000313" key="12">
    <source>
        <dbReference type="Proteomes" id="UP000240974"/>
    </source>
</evidence>
<evidence type="ECO:0000313" key="11">
    <source>
        <dbReference type="EMBL" id="PST43118.1"/>
    </source>
</evidence>
<organism evidence="11 12">
    <name type="scientific">Faecalibacillus intestinalis</name>
    <dbReference type="NCBI Taxonomy" id="1982626"/>
    <lineage>
        <taxon>Bacteria</taxon>
        <taxon>Bacillati</taxon>
        <taxon>Bacillota</taxon>
        <taxon>Erysipelotrichia</taxon>
        <taxon>Erysipelotrichales</taxon>
        <taxon>Coprobacillaceae</taxon>
        <taxon>Faecalibacillus</taxon>
    </lineage>
</organism>
<evidence type="ECO:0000259" key="10">
    <source>
        <dbReference type="PROSITE" id="PS50893"/>
    </source>
</evidence>
<keyword evidence="5" id="KW-0547">Nucleotide-binding</keyword>
<evidence type="ECO:0000256" key="7">
    <source>
        <dbReference type="ARBA" id="ARBA00023004"/>
    </source>
</evidence>
<dbReference type="GO" id="GO:0016887">
    <property type="term" value="F:ATP hydrolysis activity"/>
    <property type="evidence" value="ECO:0007669"/>
    <property type="project" value="InterPro"/>
</dbReference>
<dbReference type="InterPro" id="IPR051535">
    <property type="entry name" value="Siderophore_ABC-ATPase"/>
</dbReference>
<feature type="domain" description="ABC transporter" evidence="10">
    <location>
        <begin position="1"/>
        <end position="237"/>
    </location>
</feature>
<accession>A0A2T3G6I6</accession>
<evidence type="ECO:0000256" key="8">
    <source>
        <dbReference type="ARBA" id="ARBA00023065"/>
    </source>
</evidence>
<keyword evidence="9" id="KW-0472">Membrane</keyword>
<dbReference type="InterPro" id="IPR003439">
    <property type="entry name" value="ABC_transporter-like_ATP-bd"/>
</dbReference>
<dbReference type="Proteomes" id="UP000240974">
    <property type="component" value="Unassembled WGS sequence"/>
</dbReference>
<dbReference type="Gene3D" id="3.40.50.300">
    <property type="entry name" value="P-loop containing nucleotide triphosphate hydrolases"/>
    <property type="match status" value="1"/>
</dbReference>
<evidence type="ECO:0000256" key="9">
    <source>
        <dbReference type="ARBA" id="ARBA00023136"/>
    </source>
</evidence>
<evidence type="ECO:0000256" key="4">
    <source>
        <dbReference type="ARBA" id="ARBA00022496"/>
    </source>
</evidence>
<protein>
    <submittedName>
        <fullName evidence="11">Iron ABC transporter ATP-binding protein</fullName>
    </submittedName>
</protein>
<sequence length="253" mass="29548">MKVNHLSFSYNHQSYMKDINIQFKDQKTTTIIGPNGSGKSTLLMLLSRIYKIQQGSIELDNKNIWDYKIKEFARKVAVVHQKNQVYGDLNVRTIIGYGRLPYLNYHQSLSKEDKQIIDWAIEVTNLKEHQNKMLNSLSGGQQQRVWIALALAQKTPILLLDEPTTYLDIKAQIETLNLLRKINKEYQITIIMVHHDINQAIHYSDEIIAMKNGQLMFQGKPHEVINQKTLKEVYDYDLNVIKNNEELFVLNYQ</sequence>
<keyword evidence="8" id="KW-0406">Ion transport</keyword>
<dbReference type="InterPro" id="IPR027417">
    <property type="entry name" value="P-loop_NTPase"/>
</dbReference>
<comment type="caution">
    <text evidence="11">The sequence shown here is derived from an EMBL/GenBank/DDBJ whole genome shotgun (WGS) entry which is preliminary data.</text>
</comment>
<dbReference type="EMBL" id="PYLQ01000002">
    <property type="protein sequence ID" value="PST43118.1"/>
    <property type="molecule type" value="Genomic_DNA"/>
</dbReference>
<dbReference type="AlphaFoldDB" id="A0A2T3G6I6"/>
<dbReference type="CDD" id="cd03214">
    <property type="entry name" value="ABC_Iron-Siderophores_B12_Hemin"/>
    <property type="match status" value="1"/>
</dbReference>
<dbReference type="PROSITE" id="PS00211">
    <property type="entry name" value="ABC_TRANSPORTER_1"/>
    <property type="match status" value="1"/>
</dbReference>
<dbReference type="PANTHER" id="PTHR42771:SF10">
    <property type="entry name" value="FERRICHROME TRANSPORT ATP-BINDING PROTEIN FHUC"/>
    <property type="match status" value="1"/>
</dbReference>
<keyword evidence="7" id="KW-0408">Iron</keyword>
<dbReference type="InterPro" id="IPR003593">
    <property type="entry name" value="AAA+_ATPase"/>
</dbReference>
<keyword evidence="6 11" id="KW-0067">ATP-binding</keyword>
<dbReference type="RefSeq" id="WP_107029262.1">
    <property type="nucleotide sequence ID" value="NZ_PYLQ01000002.1"/>
</dbReference>
<keyword evidence="2" id="KW-0813">Transport</keyword>
<dbReference type="PANTHER" id="PTHR42771">
    <property type="entry name" value="IRON(3+)-HYDROXAMATE IMPORT ATP-BINDING PROTEIN FHUC"/>
    <property type="match status" value="1"/>
</dbReference>
<dbReference type="Pfam" id="PF00005">
    <property type="entry name" value="ABC_tran"/>
    <property type="match status" value="1"/>
</dbReference>
<evidence type="ECO:0000256" key="2">
    <source>
        <dbReference type="ARBA" id="ARBA00022448"/>
    </source>
</evidence>
<evidence type="ECO:0000256" key="5">
    <source>
        <dbReference type="ARBA" id="ARBA00022741"/>
    </source>
</evidence>
<dbReference type="GO" id="GO:0005886">
    <property type="term" value="C:plasma membrane"/>
    <property type="evidence" value="ECO:0007669"/>
    <property type="project" value="UniProtKB-SubCell"/>
</dbReference>
<dbReference type="InterPro" id="IPR017871">
    <property type="entry name" value="ABC_transporter-like_CS"/>
</dbReference>
<dbReference type="SMART" id="SM00382">
    <property type="entry name" value="AAA"/>
    <property type="match status" value="1"/>
</dbReference>
<keyword evidence="12" id="KW-1185">Reference proteome</keyword>
<name>A0A2T3G6I6_9FIRM</name>